<reference evidence="19 20" key="1">
    <citation type="submission" date="2024-05" db="EMBL/GenBank/DDBJ databases">
        <authorList>
            <consortium name="Candidatus Magnetaquicoccaceae bacterium FCR-1 genome sequencing consortium"/>
            <person name="Shimoshige H."/>
            <person name="Shimamura S."/>
            <person name="Taoka A."/>
            <person name="Kobayashi H."/>
            <person name="Maekawa T."/>
        </authorList>
    </citation>
    <scope>NUCLEOTIDE SEQUENCE [LARGE SCALE GENOMIC DNA]</scope>
    <source>
        <strain evidence="19 20">FCR-1</strain>
    </source>
</reference>
<evidence type="ECO:0000256" key="10">
    <source>
        <dbReference type="ARBA" id="ARBA00022833"/>
    </source>
</evidence>
<comment type="catalytic activity">
    <reaction evidence="15 16">
        <text>tRNA(Met) + L-methionine + ATP = L-methionyl-tRNA(Met) + AMP + diphosphate</text>
        <dbReference type="Rhea" id="RHEA:13481"/>
        <dbReference type="Rhea" id="RHEA-COMP:9667"/>
        <dbReference type="Rhea" id="RHEA-COMP:9698"/>
        <dbReference type="ChEBI" id="CHEBI:30616"/>
        <dbReference type="ChEBI" id="CHEBI:33019"/>
        <dbReference type="ChEBI" id="CHEBI:57844"/>
        <dbReference type="ChEBI" id="CHEBI:78442"/>
        <dbReference type="ChEBI" id="CHEBI:78530"/>
        <dbReference type="ChEBI" id="CHEBI:456215"/>
        <dbReference type="EC" id="6.1.1.10"/>
    </reaction>
</comment>
<evidence type="ECO:0000256" key="14">
    <source>
        <dbReference type="ARBA" id="ARBA00023146"/>
    </source>
</evidence>
<proteinExistence type="inferred from homology"/>
<keyword evidence="8 16" id="KW-0479">Metal-binding</keyword>
<feature type="short sequence motif" description="'HIGH' region" evidence="16">
    <location>
        <begin position="11"/>
        <end position="21"/>
    </location>
</feature>
<evidence type="ECO:0000256" key="16">
    <source>
        <dbReference type="HAMAP-Rule" id="MF_00098"/>
    </source>
</evidence>
<comment type="function">
    <text evidence="1 16">Is required not only for elongation of protein synthesis but also for the initiation of all mRNA translation through initiator tRNA(fMet) aminoacylation.</text>
</comment>
<keyword evidence="13 16" id="KW-0648">Protein biosynthesis</keyword>
<dbReference type="PANTHER" id="PTHR45765">
    <property type="entry name" value="METHIONINE--TRNA LIGASE"/>
    <property type="match status" value="1"/>
</dbReference>
<dbReference type="PANTHER" id="PTHR45765:SF1">
    <property type="entry name" value="METHIONINE--TRNA LIGASE, CYTOPLASMIC"/>
    <property type="match status" value="1"/>
</dbReference>
<keyword evidence="6 16" id="KW-0820">tRNA-binding</keyword>
<evidence type="ECO:0000313" key="19">
    <source>
        <dbReference type="EMBL" id="GAB0057178.1"/>
    </source>
</evidence>
<accession>A0ABQ0C8G4</accession>
<comment type="similarity">
    <text evidence="3 16">Belongs to the class-I aminoacyl-tRNA synthetase family. MetG type 1 subfamily.</text>
</comment>
<dbReference type="PROSITE" id="PS00178">
    <property type="entry name" value="AA_TRNA_LIGASE_I"/>
    <property type="match status" value="1"/>
</dbReference>
<dbReference type="CDD" id="cd00814">
    <property type="entry name" value="MetRS_core"/>
    <property type="match status" value="1"/>
</dbReference>
<dbReference type="NCBIfam" id="NF001100">
    <property type="entry name" value="PRK00133.1"/>
    <property type="match status" value="1"/>
</dbReference>
<evidence type="ECO:0000256" key="13">
    <source>
        <dbReference type="ARBA" id="ARBA00022917"/>
    </source>
</evidence>
<dbReference type="InterPro" id="IPR002547">
    <property type="entry name" value="tRNA-bd_dom"/>
</dbReference>
<dbReference type="InterPro" id="IPR023458">
    <property type="entry name" value="Met-tRNA_ligase_1"/>
</dbReference>
<feature type="binding site" evidence="16">
    <location>
        <position position="155"/>
    </location>
    <ligand>
        <name>Zn(2+)</name>
        <dbReference type="ChEBI" id="CHEBI:29105"/>
    </ligand>
</feature>
<dbReference type="InterPro" id="IPR041872">
    <property type="entry name" value="Anticodon_Met"/>
</dbReference>
<dbReference type="InterPro" id="IPR014729">
    <property type="entry name" value="Rossmann-like_a/b/a_fold"/>
</dbReference>
<keyword evidence="11 16" id="KW-0067">ATP-binding</keyword>
<dbReference type="GO" id="GO:0004825">
    <property type="term" value="F:methionine-tRNA ligase activity"/>
    <property type="evidence" value="ECO:0007669"/>
    <property type="project" value="UniProtKB-EC"/>
</dbReference>
<dbReference type="InterPro" id="IPR004495">
    <property type="entry name" value="Met-tRNA-synth_bsu_C"/>
</dbReference>
<evidence type="ECO:0000256" key="4">
    <source>
        <dbReference type="ARBA" id="ARBA00011738"/>
    </source>
</evidence>
<keyword evidence="5 16" id="KW-0963">Cytoplasm</keyword>
<name>A0ABQ0C8G4_9PROT</name>
<dbReference type="Proteomes" id="UP001628193">
    <property type="component" value="Unassembled WGS sequence"/>
</dbReference>
<protein>
    <recommendedName>
        <fullName evidence="16">Methionine--tRNA ligase</fullName>
        <ecNumber evidence="16">6.1.1.10</ecNumber>
    </recommendedName>
    <alternativeName>
        <fullName evidence="16">Methionyl-tRNA synthetase</fullName>
        <shortName evidence="16">MetRS</shortName>
    </alternativeName>
</protein>
<feature type="binding site" evidence="16">
    <location>
        <position position="330"/>
    </location>
    <ligand>
        <name>ATP</name>
        <dbReference type="ChEBI" id="CHEBI:30616"/>
    </ligand>
</feature>
<dbReference type="InterPro" id="IPR012340">
    <property type="entry name" value="NA-bd_OB-fold"/>
</dbReference>
<dbReference type="Gene3D" id="3.40.50.620">
    <property type="entry name" value="HUPs"/>
    <property type="match status" value="1"/>
</dbReference>
<dbReference type="EC" id="6.1.1.10" evidence="16"/>
<keyword evidence="7 16" id="KW-0436">Ligase</keyword>
<dbReference type="PRINTS" id="PR01041">
    <property type="entry name" value="TRNASYNTHMET"/>
</dbReference>
<dbReference type="SUPFAM" id="SSF50249">
    <property type="entry name" value="Nucleic acid-binding proteins"/>
    <property type="match status" value="1"/>
</dbReference>
<dbReference type="Gene3D" id="2.40.50.140">
    <property type="entry name" value="Nucleic acid-binding proteins"/>
    <property type="match status" value="1"/>
</dbReference>
<feature type="binding site" evidence="16">
    <location>
        <position position="145"/>
    </location>
    <ligand>
        <name>Zn(2+)</name>
        <dbReference type="ChEBI" id="CHEBI:29105"/>
    </ligand>
</feature>
<evidence type="ECO:0000256" key="7">
    <source>
        <dbReference type="ARBA" id="ARBA00022598"/>
    </source>
</evidence>
<comment type="caution">
    <text evidence="19">The sequence shown here is derived from an EMBL/GenBank/DDBJ whole genome shotgun (WGS) entry which is preliminary data.</text>
</comment>
<dbReference type="Pfam" id="PF09334">
    <property type="entry name" value="tRNA-synt_1g"/>
    <property type="match status" value="1"/>
</dbReference>
<sequence>MRRILVTSALPYANGQIHLGHLVETIQTDIWVRFQKLQGHECRYFCADDTHGTPVMIRARQEGITPETLVARIHAEHSSDFDGFHIEFDNYYTTNSEENRLLSEEVYRNNRQAGNIRVSQVRQAYCERDGMFLPDRFIRGRCPACGAEDQYGDACEVCSGSHAPLDLKEPRCALCGDAPVERESEHFFFRLTAFESFLKSWIRSGALQTEMVNKLDEWFEAGLQDWDISRDGPYFGFEIPDAPGKYFYVWLDAPIGYMASTWAWCKREGRDFDAIWRRDDQMEVYHFIGKDILYFHTLFWPATLHGAGFRVPNAVYVHGFLTVNGQKMSKSRGTFITARQYLELLDPEYLRYYYAAKLTARVDDLDLNLDDFILRVNSDLVGKVVNIASRSAGFIQKRFDGELCARYPEDGGLRDRFVAAGDEIATFYAGREYAKAMRAIMQLADEANRYVEARAPWTLAKDPDKSDALHATCTVALELFRILMIYLQPVLPKLAERCRDFLRLPPFTWEARLQPLQAHRIGEFSHLMARVDPKKVEQLIQNVAPPVESIAQANAKSAIKAGKSAPAASNGDAKVAASASAPAAPTPPVPPPSPTSASATIDIETFGKIDLRVARILAASLVEGADKLLRLTLDVGELGEKTVFAGIREACPPDTLPGRLTVLVANLQPRKMRFGLSEGMVLAAGPGGKELYLLSPDSGATPGMRIR</sequence>
<dbReference type="CDD" id="cd07957">
    <property type="entry name" value="Anticodon_Ia_Met"/>
    <property type="match status" value="1"/>
</dbReference>
<feature type="binding site" evidence="16">
    <location>
        <position position="158"/>
    </location>
    <ligand>
        <name>Zn(2+)</name>
        <dbReference type="ChEBI" id="CHEBI:29105"/>
    </ligand>
</feature>
<feature type="binding site" evidence="16">
    <location>
        <position position="142"/>
    </location>
    <ligand>
        <name>Zn(2+)</name>
        <dbReference type="ChEBI" id="CHEBI:29105"/>
    </ligand>
</feature>
<dbReference type="SUPFAM" id="SSF52374">
    <property type="entry name" value="Nucleotidylyl transferase"/>
    <property type="match status" value="1"/>
</dbReference>
<keyword evidence="9 16" id="KW-0547">Nucleotide-binding</keyword>
<evidence type="ECO:0000256" key="15">
    <source>
        <dbReference type="ARBA" id="ARBA00047364"/>
    </source>
</evidence>
<organism evidence="19 20">
    <name type="scientific">Candidatus Magnetaquiglobus chichijimensis</name>
    <dbReference type="NCBI Taxonomy" id="3141448"/>
    <lineage>
        <taxon>Bacteria</taxon>
        <taxon>Pseudomonadati</taxon>
        <taxon>Pseudomonadota</taxon>
        <taxon>Magnetococcia</taxon>
        <taxon>Magnetococcales</taxon>
        <taxon>Candidatus Magnetaquicoccaceae</taxon>
        <taxon>Candidatus Magnetaquiglobus</taxon>
    </lineage>
</organism>
<comment type="subcellular location">
    <subcellularLocation>
        <location evidence="2 16">Cytoplasm</location>
    </subcellularLocation>
</comment>
<feature type="domain" description="TRNA-binding" evidence="18">
    <location>
        <begin position="605"/>
        <end position="707"/>
    </location>
</feature>
<gene>
    <name evidence="16 19" type="primary">metG</name>
    <name evidence="19" type="ORF">SIID45300_01501</name>
</gene>
<dbReference type="SUPFAM" id="SSF47323">
    <property type="entry name" value="Anticodon-binding domain of a subclass of class I aminoacyl-tRNA synthetases"/>
    <property type="match status" value="1"/>
</dbReference>
<keyword evidence="12 16" id="KW-0694">RNA-binding</keyword>
<dbReference type="CDD" id="cd02800">
    <property type="entry name" value="tRNA_bind_EcMetRS_like"/>
    <property type="match status" value="1"/>
</dbReference>
<dbReference type="Gene3D" id="2.20.28.20">
    <property type="entry name" value="Methionyl-tRNA synthetase, Zn-domain"/>
    <property type="match status" value="1"/>
</dbReference>
<dbReference type="InterPro" id="IPR029038">
    <property type="entry name" value="MetRS_Zn"/>
</dbReference>
<evidence type="ECO:0000256" key="6">
    <source>
        <dbReference type="ARBA" id="ARBA00022555"/>
    </source>
</evidence>
<dbReference type="Gene3D" id="1.10.730.10">
    <property type="entry name" value="Isoleucyl-tRNA Synthetase, Domain 1"/>
    <property type="match status" value="1"/>
</dbReference>
<evidence type="ECO:0000256" key="1">
    <source>
        <dbReference type="ARBA" id="ARBA00003314"/>
    </source>
</evidence>
<evidence type="ECO:0000256" key="9">
    <source>
        <dbReference type="ARBA" id="ARBA00022741"/>
    </source>
</evidence>
<feature type="region of interest" description="Disordered" evidence="17">
    <location>
        <begin position="576"/>
        <end position="598"/>
    </location>
</feature>
<keyword evidence="20" id="KW-1185">Reference proteome</keyword>
<dbReference type="InterPro" id="IPR015413">
    <property type="entry name" value="Methionyl/Leucyl_tRNA_Synth"/>
</dbReference>
<feature type="short sequence motif" description="'KMSKS' region" evidence="16">
    <location>
        <begin position="327"/>
        <end position="331"/>
    </location>
</feature>
<dbReference type="EMBL" id="BAAFGK010000004">
    <property type="protein sequence ID" value="GAB0057178.1"/>
    <property type="molecule type" value="Genomic_DNA"/>
</dbReference>
<dbReference type="HAMAP" id="MF_00098">
    <property type="entry name" value="Met_tRNA_synth_type1"/>
    <property type="match status" value="1"/>
</dbReference>
<dbReference type="InterPro" id="IPR014758">
    <property type="entry name" value="Met-tRNA_synth"/>
</dbReference>
<reference evidence="19 20" key="2">
    <citation type="submission" date="2024-09" db="EMBL/GenBank/DDBJ databases">
        <title>Draft genome sequence of Candidatus Magnetaquicoccaceae bacterium FCR-1.</title>
        <authorList>
            <person name="Shimoshige H."/>
            <person name="Shimamura S."/>
            <person name="Taoka A."/>
            <person name="Kobayashi H."/>
            <person name="Maekawa T."/>
        </authorList>
    </citation>
    <scope>NUCLEOTIDE SEQUENCE [LARGE SCALE GENOMIC DNA]</scope>
    <source>
        <strain evidence="19 20">FCR-1</strain>
    </source>
</reference>
<evidence type="ECO:0000256" key="17">
    <source>
        <dbReference type="SAM" id="MobiDB-lite"/>
    </source>
</evidence>
<keyword evidence="10 16" id="KW-0862">Zinc</keyword>
<comment type="cofactor">
    <cofactor evidence="16">
        <name>Zn(2+)</name>
        <dbReference type="ChEBI" id="CHEBI:29105"/>
    </cofactor>
    <text evidence="16">Binds 1 zinc ion per subunit.</text>
</comment>
<feature type="compositionally biased region" description="Pro residues" evidence="17">
    <location>
        <begin position="584"/>
        <end position="594"/>
    </location>
</feature>
<evidence type="ECO:0000256" key="8">
    <source>
        <dbReference type="ARBA" id="ARBA00022723"/>
    </source>
</evidence>
<dbReference type="InterPro" id="IPR033911">
    <property type="entry name" value="MetRS_core"/>
</dbReference>
<dbReference type="SUPFAM" id="SSF57770">
    <property type="entry name" value="Methionyl-tRNA synthetase (MetRS), Zn-domain"/>
    <property type="match status" value="1"/>
</dbReference>
<dbReference type="Pfam" id="PF01588">
    <property type="entry name" value="tRNA_bind"/>
    <property type="match status" value="1"/>
</dbReference>
<comment type="subunit">
    <text evidence="4 16">Homodimer.</text>
</comment>
<dbReference type="InterPro" id="IPR009080">
    <property type="entry name" value="tRNAsynth_Ia_anticodon-bd"/>
</dbReference>
<evidence type="ECO:0000256" key="5">
    <source>
        <dbReference type="ARBA" id="ARBA00022490"/>
    </source>
</evidence>
<dbReference type="Pfam" id="PF19303">
    <property type="entry name" value="Anticodon_3"/>
    <property type="match status" value="1"/>
</dbReference>
<keyword evidence="14 16" id="KW-0030">Aminoacyl-tRNA synthetase</keyword>
<evidence type="ECO:0000256" key="2">
    <source>
        <dbReference type="ARBA" id="ARBA00004496"/>
    </source>
</evidence>
<evidence type="ECO:0000259" key="18">
    <source>
        <dbReference type="PROSITE" id="PS50886"/>
    </source>
</evidence>
<evidence type="ECO:0000256" key="11">
    <source>
        <dbReference type="ARBA" id="ARBA00022840"/>
    </source>
</evidence>
<dbReference type="NCBIfam" id="TIGR00398">
    <property type="entry name" value="metG"/>
    <property type="match status" value="1"/>
</dbReference>
<dbReference type="PROSITE" id="PS50886">
    <property type="entry name" value="TRBD"/>
    <property type="match status" value="1"/>
</dbReference>
<evidence type="ECO:0000256" key="3">
    <source>
        <dbReference type="ARBA" id="ARBA00008258"/>
    </source>
</evidence>
<evidence type="ECO:0000313" key="20">
    <source>
        <dbReference type="Proteomes" id="UP001628193"/>
    </source>
</evidence>
<evidence type="ECO:0000256" key="12">
    <source>
        <dbReference type="ARBA" id="ARBA00022884"/>
    </source>
</evidence>
<dbReference type="InterPro" id="IPR001412">
    <property type="entry name" value="aa-tRNA-synth_I_CS"/>
</dbReference>